<dbReference type="Pfam" id="PF01494">
    <property type="entry name" value="FAD_binding_3"/>
    <property type="match status" value="1"/>
</dbReference>
<evidence type="ECO:0000256" key="1">
    <source>
        <dbReference type="ARBA" id="ARBA00001974"/>
    </source>
</evidence>
<dbReference type="EMBL" id="DF933856">
    <property type="protein sequence ID" value="GAM43990.1"/>
    <property type="molecule type" value="Genomic_DNA"/>
</dbReference>
<keyword evidence="4" id="KW-0560">Oxidoreductase</keyword>
<evidence type="ECO:0000313" key="7">
    <source>
        <dbReference type="Proteomes" id="UP000053095"/>
    </source>
</evidence>
<comment type="caution">
    <text evidence="6">The sequence shown here is derived from an EMBL/GenBank/DDBJ whole genome shotgun (WGS) entry which is preliminary data.</text>
</comment>
<keyword evidence="2" id="KW-0285">Flavoprotein</keyword>
<name>A0A6V8HPU6_TALPI</name>
<dbReference type="PANTHER" id="PTHR43004:SF19">
    <property type="entry name" value="BINDING MONOOXYGENASE, PUTATIVE (JCVI)-RELATED"/>
    <property type="match status" value="1"/>
</dbReference>
<dbReference type="GO" id="GO:0071949">
    <property type="term" value="F:FAD binding"/>
    <property type="evidence" value="ECO:0007669"/>
    <property type="project" value="InterPro"/>
</dbReference>
<feature type="domain" description="FAD-binding" evidence="5">
    <location>
        <begin position="38"/>
        <end position="402"/>
    </location>
</feature>
<protein>
    <recommendedName>
        <fullName evidence="5">FAD-binding domain-containing protein</fullName>
    </recommendedName>
</protein>
<gene>
    <name evidence="6" type="ORF">TCE0_060f19249</name>
</gene>
<dbReference type="InterPro" id="IPR050641">
    <property type="entry name" value="RIFMO-like"/>
</dbReference>
<dbReference type="AlphaFoldDB" id="A0A6V8HPU6"/>
<reference evidence="7" key="1">
    <citation type="journal article" date="2015" name="Genome Announc.">
        <title>Draft genome sequence of Talaromyces cellulolyticus strain Y-94, a source of lignocellulosic biomass-degrading enzymes.</title>
        <authorList>
            <person name="Fujii T."/>
            <person name="Koike H."/>
            <person name="Sawayama S."/>
            <person name="Yano S."/>
            <person name="Inoue H."/>
        </authorList>
    </citation>
    <scope>NUCLEOTIDE SEQUENCE [LARGE SCALE GENOMIC DNA]</scope>
    <source>
        <strain evidence="7">Y-94</strain>
    </source>
</reference>
<dbReference type="Gene3D" id="3.30.9.10">
    <property type="entry name" value="D-Amino Acid Oxidase, subunit A, domain 2"/>
    <property type="match status" value="1"/>
</dbReference>
<evidence type="ECO:0000256" key="2">
    <source>
        <dbReference type="ARBA" id="ARBA00022630"/>
    </source>
</evidence>
<accession>A0A6V8HPU6</accession>
<evidence type="ECO:0000256" key="4">
    <source>
        <dbReference type="ARBA" id="ARBA00023002"/>
    </source>
</evidence>
<organism evidence="6 7">
    <name type="scientific">Talaromyces pinophilus</name>
    <name type="common">Penicillium pinophilum</name>
    <dbReference type="NCBI Taxonomy" id="128442"/>
    <lineage>
        <taxon>Eukaryota</taxon>
        <taxon>Fungi</taxon>
        <taxon>Dikarya</taxon>
        <taxon>Ascomycota</taxon>
        <taxon>Pezizomycotina</taxon>
        <taxon>Eurotiomycetes</taxon>
        <taxon>Eurotiomycetidae</taxon>
        <taxon>Eurotiales</taxon>
        <taxon>Trichocomaceae</taxon>
        <taxon>Talaromyces</taxon>
        <taxon>Talaromyces sect. Talaromyces</taxon>
    </lineage>
</organism>
<keyword evidence="3" id="KW-0274">FAD</keyword>
<keyword evidence="7" id="KW-1185">Reference proteome</keyword>
<evidence type="ECO:0000313" key="6">
    <source>
        <dbReference type="EMBL" id="GAM43990.1"/>
    </source>
</evidence>
<dbReference type="PRINTS" id="PR00420">
    <property type="entry name" value="RNGMNOXGNASE"/>
</dbReference>
<dbReference type="InterPro" id="IPR002938">
    <property type="entry name" value="FAD-bd"/>
</dbReference>
<evidence type="ECO:0000259" key="5">
    <source>
        <dbReference type="Pfam" id="PF01494"/>
    </source>
</evidence>
<proteinExistence type="predicted"/>
<sequence length="479" mass="52383">MSAVSDITTVPRATGIDTLAANNSLEPTINNPPSFRGRVIIAGAGPTGLFLAYKLAKSGINIDLLERLPDISDAPRAAGYYGATLLALKDAGLLDLAAQRGYLVNALGWRTTVQDDALGNKTWGRLLCHIPFSQASEQRPELGMLVLPQPKLCQLLKEQIHALNSTMPGAVSFHFNAELCGVLDDGDSVLATVRHQKTGVKHTLRGDLFVGADGGKSKARELLGIKLQGHTWPERMIAADVMLRNVDLPPVVQAHFVVHPVHFAMVIPLERPVEGEKTLWRFSMATDPNVTSPEEDLLHEKNIAMMLENYMVGTRTPEYEVVSKTVYHLHQRLANTMATGRCALVGDAAHLNNPVGALGLCTGILDCDALVTVIEMILHEDGPLSLLSAYSDVRRQVFQSFVSPTSTANKLRIHQDPAAADDDWLVRAMQDPTPEVLHEFIKPYLTVWRSDMRAILAAQVKRDKPTPAQFEAEDTVDVI</sequence>
<dbReference type="SUPFAM" id="SSF51905">
    <property type="entry name" value="FAD/NAD(P)-binding domain"/>
    <property type="match status" value="1"/>
</dbReference>
<evidence type="ECO:0000256" key="3">
    <source>
        <dbReference type="ARBA" id="ARBA00022827"/>
    </source>
</evidence>
<dbReference type="Gene3D" id="3.50.50.60">
    <property type="entry name" value="FAD/NAD(P)-binding domain"/>
    <property type="match status" value="1"/>
</dbReference>
<dbReference type="Proteomes" id="UP000053095">
    <property type="component" value="Unassembled WGS sequence"/>
</dbReference>
<comment type="cofactor">
    <cofactor evidence="1">
        <name>FAD</name>
        <dbReference type="ChEBI" id="CHEBI:57692"/>
    </cofactor>
</comment>
<dbReference type="GO" id="GO:0016709">
    <property type="term" value="F:oxidoreductase activity, acting on paired donors, with incorporation or reduction of molecular oxygen, NAD(P)H as one donor, and incorporation of one atom of oxygen"/>
    <property type="evidence" value="ECO:0007669"/>
    <property type="project" value="UniProtKB-ARBA"/>
</dbReference>
<dbReference type="InterPro" id="IPR036188">
    <property type="entry name" value="FAD/NAD-bd_sf"/>
</dbReference>
<dbReference type="PANTHER" id="PTHR43004">
    <property type="entry name" value="TRK SYSTEM POTASSIUM UPTAKE PROTEIN"/>
    <property type="match status" value="1"/>
</dbReference>